<evidence type="ECO:0000313" key="3">
    <source>
        <dbReference type="Proteomes" id="UP000748752"/>
    </source>
</evidence>
<gene>
    <name evidence="2" type="ORF">CKO31_11180</name>
</gene>
<name>A0ABS1CH99_9GAMM</name>
<evidence type="ECO:0000259" key="1">
    <source>
        <dbReference type="Pfam" id="PF20469"/>
    </source>
</evidence>
<dbReference type="RefSeq" id="WP_200237285.1">
    <property type="nucleotide sequence ID" value="NZ_NRRV01000024.1"/>
</dbReference>
<dbReference type="Pfam" id="PF20469">
    <property type="entry name" value="OLD-like_TOPRIM"/>
    <property type="match status" value="1"/>
</dbReference>
<accession>A0ABS1CH99</accession>
<dbReference type="Proteomes" id="UP000748752">
    <property type="component" value="Unassembled WGS sequence"/>
</dbReference>
<evidence type="ECO:0000313" key="2">
    <source>
        <dbReference type="EMBL" id="MBK1631291.1"/>
    </source>
</evidence>
<feature type="domain" description="OLD protein-like TOPRIM" evidence="1">
    <location>
        <begin position="94"/>
        <end position="157"/>
    </location>
</feature>
<organism evidence="2 3">
    <name type="scientific">Thiohalocapsa halophila</name>
    <dbReference type="NCBI Taxonomy" id="69359"/>
    <lineage>
        <taxon>Bacteria</taxon>
        <taxon>Pseudomonadati</taxon>
        <taxon>Pseudomonadota</taxon>
        <taxon>Gammaproteobacteria</taxon>
        <taxon>Chromatiales</taxon>
        <taxon>Chromatiaceae</taxon>
        <taxon>Thiohalocapsa</taxon>
    </lineage>
</organism>
<dbReference type="EMBL" id="NRRV01000024">
    <property type="protein sequence ID" value="MBK1631291.1"/>
    <property type="molecule type" value="Genomic_DNA"/>
</dbReference>
<protein>
    <recommendedName>
        <fullName evidence="1">OLD protein-like TOPRIM domain-containing protein</fullName>
    </recommendedName>
</protein>
<dbReference type="CDD" id="cd01026">
    <property type="entry name" value="TOPRIM_OLD"/>
    <property type="match status" value="1"/>
</dbReference>
<dbReference type="InterPro" id="IPR034139">
    <property type="entry name" value="TOPRIM_OLD"/>
</dbReference>
<sequence length="253" mass="27450">MSVQAAATPAPGHAPPRVQGCGAEHQLALLEQRIEGELAGWGVRVGIEVTPPEIERLFESGTSLHVDDGTRTTAERKKRFQMAQWVNPDRAEMFFARCVVFVEGETEPVLIPFLADKLGRLDPEVSVIDCGSKHNLPLYVAIAEAFRIPHVVIHDDDPLPDPIPDDCPDDRRKANQRTFDINATIADAVKAPVGRVCVLGPDLEKAAGVAKSQGDKKGKALAALDHFEGIDVPGLPQCMVDVVEHAYGSWGEE</sequence>
<comment type="caution">
    <text evidence="2">The sequence shown here is derived from an EMBL/GenBank/DDBJ whole genome shotgun (WGS) entry which is preliminary data.</text>
</comment>
<reference evidence="2 3" key="1">
    <citation type="journal article" date="2020" name="Microorganisms">
        <title>Osmotic Adaptation and Compatible Solute Biosynthesis of Phototrophic Bacteria as Revealed from Genome Analyses.</title>
        <authorList>
            <person name="Imhoff J.F."/>
            <person name="Rahn T."/>
            <person name="Kunzel S."/>
            <person name="Keller A."/>
            <person name="Neulinger S.C."/>
        </authorList>
    </citation>
    <scope>NUCLEOTIDE SEQUENCE [LARGE SCALE GENOMIC DNA]</scope>
    <source>
        <strain evidence="2 3">DSM 6210</strain>
    </source>
</reference>
<keyword evidence="3" id="KW-1185">Reference proteome</keyword>
<proteinExistence type="predicted"/>